<dbReference type="RefSeq" id="WP_132746861.1">
    <property type="nucleotide sequence ID" value="NZ_SLXK01000022.1"/>
</dbReference>
<evidence type="ECO:0000256" key="1">
    <source>
        <dbReference type="ARBA" id="ARBA00022491"/>
    </source>
</evidence>
<dbReference type="PRINTS" id="PR00036">
    <property type="entry name" value="HTHLACI"/>
</dbReference>
<dbReference type="EMBL" id="SLXK01000022">
    <property type="protein sequence ID" value="TCP24970.1"/>
    <property type="molecule type" value="Genomic_DNA"/>
</dbReference>
<protein>
    <submittedName>
        <fullName evidence="6">LacI family transcriptional regulator</fullName>
    </submittedName>
</protein>
<evidence type="ECO:0000256" key="3">
    <source>
        <dbReference type="ARBA" id="ARBA00023125"/>
    </source>
</evidence>
<evidence type="ECO:0000256" key="2">
    <source>
        <dbReference type="ARBA" id="ARBA00023015"/>
    </source>
</evidence>
<keyword evidence="7" id="KW-1185">Reference proteome</keyword>
<dbReference type="SUPFAM" id="SSF47413">
    <property type="entry name" value="lambda repressor-like DNA-binding domains"/>
    <property type="match status" value="1"/>
</dbReference>
<dbReference type="SMART" id="SM00354">
    <property type="entry name" value="HTH_LACI"/>
    <property type="match status" value="1"/>
</dbReference>
<dbReference type="PROSITE" id="PS00356">
    <property type="entry name" value="HTH_LACI_1"/>
    <property type="match status" value="1"/>
</dbReference>
<feature type="domain" description="HTH lacI-type" evidence="5">
    <location>
        <begin position="2"/>
        <end position="56"/>
    </location>
</feature>
<dbReference type="Gene3D" id="1.10.260.40">
    <property type="entry name" value="lambda repressor-like DNA-binding domains"/>
    <property type="match status" value="1"/>
</dbReference>
<dbReference type="Pfam" id="PF00532">
    <property type="entry name" value="Peripla_BP_1"/>
    <property type="match status" value="1"/>
</dbReference>
<dbReference type="InterPro" id="IPR001761">
    <property type="entry name" value="Peripla_BP/Lac1_sug-bd_dom"/>
</dbReference>
<dbReference type="CDD" id="cd06291">
    <property type="entry name" value="PBP1_Qymf-like"/>
    <property type="match status" value="1"/>
</dbReference>
<dbReference type="GO" id="GO:0000976">
    <property type="term" value="F:transcription cis-regulatory region binding"/>
    <property type="evidence" value="ECO:0007669"/>
    <property type="project" value="TreeGrafter"/>
</dbReference>
<keyword evidence="2" id="KW-0805">Transcription regulation</keyword>
<dbReference type="InterPro" id="IPR000843">
    <property type="entry name" value="HTH_LacI"/>
</dbReference>
<comment type="caution">
    <text evidence="6">The sequence shown here is derived from an EMBL/GenBank/DDBJ whole genome shotgun (WGS) entry which is preliminary data.</text>
</comment>
<name>A0A4R2NSU3_9BACL</name>
<dbReference type="AlphaFoldDB" id="A0A4R2NSU3"/>
<dbReference type="CDD" id="cd01392">
    <property type="entry name" value="HTH_LacI"/>
    <property type="match status" value="1"/>
</dbReference>
<dbReference type="Gene3D" id="3.40.50.2300">
    <property type="match status" value="2"/>
</dbReference>
<dbReference type="SUPFAM" id="SSF53822">
    <property type="entry name" value="Periplasmic binding protein-like I"/>
    <property type="match status" value="1"/>
</dbReference>
<gene>
    <name evidence="6" type="ORF">EV207_12273</name>
</gene>
<sequence>MATMREVAKKAGVSVATVSRVLNSNGYVNDETRKKVLETMDALKYKPNNVARSLFKKQTKTIGLIVPDITNPFFPQLARAVEDVTNEKGYTIILGNSDEKPEKEQRYLDILEQKYVDGIIMATNTLPIEHIKLLDKPIVVVDRAIHADVPTIVVQNRKGAKAAVNHLKGIGCQRIAHIKGPEHVDNANERCQGYLDIVGTEPWFTPEFVVDGNYTTKESYHAAVKLLRNHPEIDGIFAGNDLMATGVLKAAHELGISIPDELAVIGFDGIDMCETTHPELSTLAQPIYQIGEAAAELLIDLIEKKQISESFKEYPVDLIIRGSTKRT</sequence>
<dbReference type="GO" id="GO:0003700">
    <property type="term" value="F:DNA-binding transcription factor activity"/>
    <property type="evidence" value="ECO:0007669"/>
    <property type="project" value="TreeGrafter"/>
</dbReference>
<dbReference type="Pfam" id="PF00356">
    <property type="entry name" value="LacI"/>
    <property type="match status" value="1"/>
</dbReference>
<dbReference type="Proteomes" id="UP000295416">
    <property type="component" value="Unassembled WGS sequence"/>
</dbReference>
<dbReference type="PANTHER" id="PTHR30146">
    <property type="entry name" value="LACI-RELATED TRANSCRIPTIONAL REPRESSOR"/>
    <property type="match status" value="1"/>
</dbReference>
<reference evidence="6 7" key="1">
    <citation type="submission" date="2019-03" db="EMBL/GenBank/DDBJ databases">
        <title>Genomic Encyclopedia of Type Strains, Phase IV (KMG-IV): sequencing the most valuable type-strain genomes for metagenomic binning, comparative biology and taxonomic classification.</title>
        <authorList>
            <person name="Goeker M."/>
        </authorList>
    </citation>
    <scope>NUCLEOTIDE SEQUENCE [LARGE SCALE GENOMIC DNA]</scope>
    <source>
        <strain evidence="6 7">DSM 19377</strain>
    </source>
</reference>
<evidence type="ECO:0000313" key="6">
    <source>
        <dbReference type="EMBL" id="TCP24970.1"/>
    </source>
</evidence>
<dbReference type="OrthoDB" id="9796186at2"/>
<dbReference type="PANTHER" id="PTHR30146:SF95">
    <property type="entry name" value="RIBOSE OPERON REPRESSOR"/>
    <property type="match status" value="1"/>
</dbReference>
<organism evidence="6 7">
    <name type="scientific">Scopulibacillus darangshiensis</name>
    <dbReference type="NCBI Taxonomy" id="442528"/>
    <lineage>
        <taxon>Bacteria</taxon>
        <taxon>Bacillati</taxon>
        <taxon>Bacillota</taxon>
        <taxon>Bacilli</taxon>
        <taxon>Bacillales</taxon>
        <taxon>Sporolactobacillaceae</taxon>
        <taxon>Scopulibacillus</taxon>
    </lineage>
</organism>
<evidence type="ECO:0000259" key="5">
    <source>
        <dbReference type="PROSITE" id="PS50932"/>
    </source>
</evidence>
<keyword evidence="3" id="KW-0238">DNA-binding</keyword>
<proteinExistence type="predicted"/>
<keyword evidence="1" id="KW-0678">Repressor</keyword>
<dbReference type="InterPro" id="IPR028082">
    <property type="entry name" value="Peripla_BP_I"/>
</dbReference>
<accession>A0A4R2NSU3</accession>
<dbReference type="PROSITE" id="PS50932">
    <property type="entry name" value="HTH_LACI_2"/>
    <property type="match status" value="1"/>
</dbReference>
<evidence type="ECO:0000256" key="4">
    <source>
        <dbReference type="ARBA" id="ARBA00023163"/>
    </source>
</evidence>
<dbReference type="InterPro" id="IPR010982">
    <property type="entry name" value="Lambda_DNA-bd_dom_sf"/>
</dbReference>
<evidence type="ECO:0000313" key="7">
    <source>
        <dbReference type="Proteomes" id="UP000295416"/>
    </source>
</evidence>
<keyword evidence="4" id="KW-0804">Transcription</keyword>